<dbReference type="InterPro" id="IPR023828">
    <property type="entry name" value="Peptidase_S8_Ser-AS"/>
</dbReference>
<keyword evidence="7" id="KW-1185">Reference proteome</keyword>
<evidence type="ECO:0000256" key="1">
    <source>
        <dbReference type="ARBA" id="ARBA00022670"/>
    </source>
</evidence>
<protein>
    <submittedName>
        <fullName evidence="8">Peptidase S8/S53 domain-containing protein</fullName>
    </submittedName>
</protein>
<keyword evidence="3" id="KW-0720">Serine protease</keyword>
<dbReference type="GO" id="GO:0000139">
    <property type="term" value="C:Golgi membrane"/>
    <property type="evidence" value="ECO:0007669"/>
    <property type="project" value="TreeGrafter"/>
</dbReference>
<keyword evidence="1" id="KW-0645">Protease</keyword>
<accession>A0A915EN97</accession>
<dbReference type="AlphaFoldDB" id="A0A915EN97"/>
<dbReference type="PANTHER" id="PTHR42884:SF14">
    <property type="entry name" value="NEUROENDOCRINE CONVERTASE 1"/>
    <property type="match status" value="1"/>
</dbReference>
<organism evidence="7 8">
    <name type="scientific">Ditylenchus dipsaci</name>
    <dbReference type="NCBI Taxonomy" id="166011"/>
    <lineage>
        <taxon>Eukaryota</taxon>
        <taxon>Metazoa</taxon>
        <taxon>Ecdysozoa</taxon>
        <taxon>Nematoda</taxon>
        <taxon>Chromadorea</taxon>
        <taxon>Rhabditida</taxon>
        <taxon>Tylenchina</taxon>
        <taxon>Tylenchomorpha</taxon>
        <taxon>Sphaerularioidea</taxon>
        <taxon>Anguinidae</taxon>
        <taxon>Anguininae</taxon>
        <taxon>Ditylenchus</taxon>
    </lineage>
</organism>
<dbReference type="GO" id="GO:0005802">
    <property type="term" value="C:trans-Golgi network"/>
    <property type="evidence" value="ECO:0007669"/>
    <property type="project" value="TreeGrafter"/>
</dbReference>
<dbReference type="GO" id="GO:0004252">
    <property type="term" value="F:serine-type endopeptidase activity"/>
    <property type="evidence" value="ECO:0007669"/>
    <property type="project" value="InterPro"/>
</dbReference>
<dbReference type="PANTHER" id="PTHR42884">
    <property type="entry name" value="PROPROTEIN CONVERTASE SUBTILISIN/KEXIN-RELATED"/>
    <property type="match status" value="1"/>
</dbReference>
<dbReference type="SUPFAM" id="SSF52743">
    <property type="entry name" value="Subtilisin-like"/>
    <property type="match status" value="1"/>
</dbReference>
<dbReference type="WBParaSite" id="jg7727">
    <property type="protein sequence ID" value="jg7727"/>
    <property type="gene ID" value="jg7727"/>
</dbReference>
<evidence type="ECO:0000256" key="5">
    <source>
        <dbReference type="SAM" id="MobiDB-lite"/>
    </source>
</evidence>
<feature type="domain" description="Peptidase S8/S53" evidence="6">
    <location>
        <begin position="2"/>
        <end position="143"/>
    </location>
</feature>
<proteinExistence type="inferred from homology"/>
<dbReference type="GO" id="GO:0016485">
    <property type="term" value="P:protein processing"/>
    <property type="evidence" value="ECO:0007669"/>
    <property type="project" value="TreeGrafter"/>
</dbReference>
<keyword evidence="2" id="KW-0378">Hydrolase</keyword>
<dbReference type="Proteomes" id="UP000887574">
    <property type="component" value="Unplaced"/>
</dbReference>
<evidence type="ECO:0000313" key="7">
    <source>
        <dbReference type="Proteomes" id="UP000887574"/>
    </source>
</evidence>
<evidence type="ECO:0000259" key="6">
    <source>
        <dbReference type="Pfam" id="PF00082"/>
    </source>
</evidence>
<evidence type="ECO:0000313" key="8">
    <source>
        <dbReference type="WBParaSite" id="jg7727"/>
    </source>
</evidence>
<dbReference type="PROSITE" id="PS00138">
    <property type="entry name" value="SUBTILASE_SER"/>
    <property type="match status" value="1"/>
</dbReference>
<dbReference type="PROSITE" id="PS51892">
    <property type="entry name" value="SUBTILASE"/>
    <property type="match status" value="1"/>
</dbReference>
<evidence type="ECO:0000256" key="2">
    <source>
        <dbReference type="ARBA" id="ARBA00022801"/>
    </source>
</evidence>
<sequence length="160" mass="16763">MSISWGPKDDGKTAEKPGRLSQMALEKGVNEGRNGSGTIYVWASGNGGLVGDDCAADGYASSVHSFTVSAVASDGSVPWASDTQSVVTTNPGNTCTQNHTGTSAATPIAVGIIALGLEANPQLTWRDIQHIAVWTADPSPSFTQTKRRLENERGWISFPS</sequence>
<evidence type="ECO:0000256" key="3">
    <source>
        <dbReference type="ARBA" id="ARBA00022825"/>
    </source>
</evidence>
<comment type="similarity">
    <text evidence="4">Belongs to the peptidase S8 family.</text>
</comment>
<feature type="compositionally biased region" description="Basic and acidic residues" evidence="5">
    <location>
        <begin position="7"/>
        <end position="18"/>
    </location>
</feature>
<reference evidence="8" key="1">
    <citation type="submission" date="2022-11" db="UniProtKB">
        <authorList>
            <consortium name="WormBaseParasite"/>
        </authorList>
    </citation>
    <scope>IDENTIFICATION</scope>
</reference>
<dbReference type="Pfam" id="PF00082">
    <property type="entry name" value="Peptidase_S8"/>
    <property type="match status" value="1"/>
</dbReference>
<comment type="caution">
    <text evidence="4">Lacks conserved residue(s) required for the propagation of feature annotation.</text>
</comment>
<dbReference type="InterPro" id="IPR036852">
    <property type="entry name" value="Peptidase_S8/S53_dom_sf"/>
</dbReference>
<name>A0A915EN97_9BILA</name>
<feature type="region of interest" description="Disordered" evidence="5">
    <location>
        <begin position="1"/>
        <end position="21"/>
    </location>
</feature>
<dbReference type="InterPro" id="IPR000209">
    <property type="entry name" value="Peptidase_S8/S53_dom"/>
</dbReference>
<dbReference type="Gene3D" id="3.40.50.200">
    <property type="entry name" value="Peptidase S8/S53 domain"/>
    <property type="match status" value="1"/>
</dbReference>
<evidence type="ECO:0000256" key="4">
    <source>
        <dbReference type="PROSITE-ProRule" id="PRU01240"/>
    </source>
</evidence>